<reference evidence="2 3" key="1">
    <citation type="submission" date="2018-05" db="EMBL/GenBank/DDBJ databases">
        <title>Complete genome sequence of Arcticibacterium luteifluviistationis SM1504T, a cytophagaceae bacterium isolated from Arctic surface seawater.</title>
        <authorList>
            <person name="Li Y."/>
            <person name="Qin Q.-L."/>
        </authorList>
    </citation>
    <scope>NUCLEOTIDE SEQUENCE [LARGE SCALE GENOMIC DNA]</scope>
    <source>
        <strain evidence="2 3">SM1504</strain>
    </source>
</reference>
<dbReference type="AlphaFoldDB" id="A0A2Z4GHQ8"/>
<organism evidence="2 3">
    <name type="scientific">Arcticibacterium luteifluviistationis</name>
    <dbReference type="NCBI Taxonomy" id="1784714"/>
    <lineage>
        <taxon>Bacteria</taxon>
        <taxon>Pseudomonadati</taxon>
        <taxon>Bacteroidota</taxon>
        <taxon>Cytophagia</taxon>
        <taxon>Cytophagales</taxon>
        <taxon>Leadbetterellaceae</taxon>
        <taxon>Arcticibacterium</taxon>
    </lineage>
</organism>
<gene>
    <name evidence="2" type="ORF">DJ013_21990</name>
</gene>
<evidence type="ECO:0000259" key="1">
    <source>
        <dbReference type="Pfam" id="PF20243"/>
    </source>
</evidence>
<keyword evidence="3" id="KW-1185">Reference proteome</keyword>
<name>A0A2Z4GHQ8_9BACT</name>
<dbReference type="KEGG" id="als:DJ013_21990"/>
<dbReference type="RefSeq" id="WP_111374078.1">
    <property type="nucleotide sequence ID" value="NZ_CP029480.1"/>
</dbReference>
<dbReference type="EMBL" id="CP029480">
    <property type="protein sequence ID" value="AWW00712.1"/>
    <property type="molecule type" value="Genomic_DNA"/>
</dbReference>
<evidence type="ECO:0000313" key="3">
    <source>
        <dbReference type="Proteomes" id="UP000249873"/>
    </source>
</evidence>
<dbReference type="Pfam" id="PF20243">
    <property type="entry name" value="MbnP"/>
    <property type="match status" value="1"/>
</dbReference>
<dbReference type="PROSITE" id="PS51257">
    <property type="entry name" value="PROKAR_LIPOPROTEIN"/>
    <property type="match status" value="1"/>
</dbReference>
<proteinExistence type="predicted"/>
<dbReference type="InterPro" id="IPR046863">
    <property type="entry name" value="MbnP-like_dom"/>
</dbReference>
<dbReference type="OrthoDB" id="1422031at2"/>
<feature type="domain" description="Copper-binding protein MbnP-like" evidence="1">
    <location>
        <begin position="33"/>
        <end position="240"/>
    </location>
</feature>
<sequence>MKFSNKLYIGLLGLSIFATSCDDDSMGEDPNATNTVQVEFDNRFGSTDLVLGTTSATNGSGEEYTVSTLNYFVSNVSLMSDMGEMISFPDQYFLVKESDTGSQFIDLPEVPSGNYSHLTFTVGVDSLKSISDVSARTGVLDVASYGDDNMYWSWNMGYIFFKIEGNSAVVDVQGSDKFEFHIGGFGGRDAATPNNLEQIDLHLDGVTVSASNSPQVHVIFDVSKVMDGANTISLAETPAIHNPMIGKSVSANYMSAFTVDHVH</sequence>
<dbReference type="Proteomes" id="UP000249873">
    <property type="component" value="Chromosome"/>
</dbReference>
<accession>A0A2Z4GHQ8</accession>
<evidence type="ECO:0000313" key="2">
    <source>
        <dbReference type="EMBL" id="AWW00712.1"/>
    </source>
</evidence>
<protein>
    <recommendedName>
        <fullName evidence="1">Copper-binding protein MbnP-like domain-containing protein</fullName>
    </recommendedName>
</protein>